<dbReference type="Proteomes" id="UP001218218">
    <property type="component" value="Unassembled WGS sequence"/>
</dbReference>
<organism evidence="2 3">
    <name type="scientific">Mycena albidolilacea</name>
    <dbReference type="NCBI Taxonomy" id="1033008"/>
    <lineage>
        <taxon>Eukaryota</taxon>
        <taxon>Fungi</taxon>
        <taxon>Dikarya</taxon>
        <taxon>Basidiomycota</taxon>
        <taxon>Agaricomycotina</taxon>
        <taxon>Agaricomycetes</taxon>
        <taxon>Agaricomycetidae</taxon>
        <taxon>Agaricales</taxon>
        <taxon>Marasmiineae</taxon>
        <taxon>Mycenaceae</taxon>
        <taxon>Mycena</taxon>
    </lineage>
</organism>
<accession>A0AAD6ZRX1</accession>
<protein>
    <submittedName>
        <fullName evidence="2">Uncharacterized protein</fullName>
    </submittedName>
</protein>
<name>A0AAD6ZRX1_9AGAR</name>
<dbReference type="EMBL" id="JARIHO010000032">
    <property type="protein sequence ID" value="KAJ7334602.1"/>
    <property type="molecule type" value="Genomic_DNA"/>
</dbReference>
<dbReference type="AlphaFoldDB" id="A0AAD6ZRX1"/>
<feature type="region of interest" description="Disordered" evidence="1">
    <location>
        <begin position="306"/>
        <end position="355"/>
    </location>
</feature>
<gene>
    <name evidence="2" type="ORF">DFH08DRAFT_965355</name>
</gene>
<evidence type="ECO:0000313" key="2">
    <source>
        <dbReference type="EMBL" id="KAJ7334602.1"/>
    </source>
</evidence>
<comment type="caution">
    <text evidence="2">The sequence shown here is derived from an EMBL/GenBank/DDBJ whole genome shotgun (WGS) entry which is preliminary data.</text>
</comment>
<evidence type="ECO:0000313" key="3">
    <source>
        <dbReference type="Proteomes" id="UP001218218"/>
    </source>
</evidence>
<evidence type="ECO:0000256" key="1">
    <source>
        <dbReference type="SAM" id="MobiDB-lite"/>
    </source>
</evidence>
<keyword evidence="3" id="KW-1185">Reference proteome</keyword>
<reference evidence="2" key="1">
    <citation type="submission" date="2023-03" db="EMBL/GenBank/DDBJ databases">
        <title>Massive genome expansion in bonnet fungi (Mycena s.s.) driven by repeated elements and novel gene families across ecological guilds.</title>
        <authorList>
            <consortium name="Lawrence Berkeley National Laboratory"/>
            <person name="Harder C.B."/>
            <person name="Miyauchi S."/>
            <person name="Viragh M."/>
            <person name="Kuo A."/>
            <person name="Thoen E."/>
            <person name="Andreopoulos B."/>
            <person name="Lu D."/>
            <person name="Skrede I."/>
            <person name="Drula E."/>
            <person name="Henrissat B."/>
            <person name="Morin E."/>
            <person name="Kohler A."/>
            <person name="Barry K."/>
            <person name="LaButti K."/>
            <person name="Morin E."/>
            <person name="Salamov A."/>
            <person name="Lipzen A."/>
            <person name="Mereny Z."/>
            <person name="Hegedus B."/>
            <person name="Baldrian P."/>
            <person name="Stursova M."/>
            <person name="Weitz H."/>
            <person name="Taylor A."/>
            <person name="Grigoriev I.V."/>
            <person name="Nagy L.G."/>
            <person name="Martin F."/>
            <person name="Kauserud H."/>
        </authorList>
    </citation>
    <scope>NUCLEOTIDE SEQUENCE</scope>
    <source>
        <strain evidence="2">CBHHK002</strain>
    </source>
</reference>
<sequence length="430" mass="46394">MITPGFLAVLAHAWKLLLKVEDSYRQADGLQGSWDALASHIIDTISLVAPSGTNPLSPLNYNLLYGVLRFVWRFDGLDPKPSANLPPLCAALASRGVVESLTIAVSALTQTTTSDPTSALETILLILALVFLSPGGYHQIPVAARNGFFHGIVEGGKRRLLDQHVRVILDQILAPSGVYYTVLSGISEAFYDAHNGLTASEAFRRSPIFEDWSVFAEIVSYRLKIMKRFDDRIGVSQRGCDNPEGVSPALSSGMLLVNLAVLLLVDVGLGRLGPGSLVRFILLLGLIILQARRRLRPLVSAWSDSAAEESTPNPPPPPSLLLASAPPTVPVDDVEMRDGDGDETSENGSLEGSVDFPDPDAELLTAFEHTMDEADESTLTRDNVDDVVLDMDGGDSGFVFDAVELDMDAEYDLAGFIADDGHDLGYDDDY</sequence>
<proteinExistence type="predicted"/>